<name>A0A059IZH1_TRIIM</name>
<dbReference type="Proteomes" id="UP000024533">
    <property type="component" value="Unassembled WGS sequence"/>
</dbReference>
<organism evidence="2 3">
    <name type="scientific">Trichophyton interdigitale (strain MR816)</name>
    <dbReference type="NCBI Taxonomy" id="1215338"/>
    <lineage>
        <taxon>Eukaryota</taxon>
        <taxon>Fungi</taxon>
        <taxon>Dikarya</taxon>
        <taxon>Ascomycota</taxon>
        <taxon>Pezizomycotina</taxon>
        <taxon>Eurotiomycetes</taxon>
        <taxon>Eurotiomycetidae</taxon>
        <taxon>Onygenales</taxon>
        <taxon>Arthrodermataceae</taxon>
        <taxon>Trichophyton</taxon>
    </lineage>
</organism>
<feature type="chain" id="PRO_5001574607" evidence="1">
    <location>
        <begin position="19"/>
        <end position="129"/>
    </location>
</feature>
<dbReference type="EMBL" id="AOKY01000692">
    <property type="protein sequence ID" value="KDB20838.1"/>
    <property type="molecule type" value="Genomic_DNA"/>
</dbReference>
<keyword evidence="3" id="KW-1185">Reference proteome</keyword>
<comment type="caution">
    <text evidence="2">The sequence shown here is derived from an EMBL/GenBank/DDBJ whole genome shotgun (WGS) entry which is preliminary data.</text>
</comment>
<gene>
    <name evidence="2" type="ORF">H109_07217</name>
</gene>
<accession>A0A059IZH1</accession>
<proteinExistence type="predicted"/>
<protein>
    <submittedName>
        <fullName evidence="2">Uncharacterized protein</fullName>
    </submittedName>
</protein>
<evidence type="ECO:0000313" key="2">
    <source>
        <dbReference type="EMBL" id="KDB20838.1"/>
    </source>
</evidence>
<dbReference type="HOGENOM" id="CLU_1950336_0_0_1"/>
<evidence type="ECO:0000256" key="1">
    <source>
        <dbReference type="SAM" id="SignalP"/>
    </source>
</evidence>
<dbReference type="OrthoDB" id="5424209at2759"/>
<evidence type="ECO:0000313" key="3">
    <source>
        <dbReference type="Proteomes" id="UP000024533"/>
    </source>
</evidence>
<dbReference type="AlphaFoldDB" id="A0A059IZH1"/>
<dbReference type="STRING" id="1215338.A0A059IZH1"/>
<sequence length="129" mass="13899">MGALVAVGLASVLAGSRTGVPRVPTDAADIVSQSYAGHVHAASGYRTTASGSNEKRQIDWALLRVPKARHLTNMVVTYGEISSYADTIPLQPFPGIPRESTELFKLGRSTRKTWWGLFSGLKECAYPHA</sequence>
<keyword evidence="1" id="KW-0732">Signal</keyword>
<reference evidence="2 3" key="1">
    <citation type="submission" date="2014-02" db="EMBL/GenBank/DDBJ databases">
        <title>The Genome Sequence of Trichophyton interdigitale MR816.</title>
        <authorList>
            <consortium name="The Broad Institute Genomics Platform"/>
            <person name="Cuomo C.A."/>
            <person name="White T.C."/>
            <person name="Graser Y."/>
            <person name="Martinez-Rossi N."/>
            <person name="Heitman J."/>
            <person name="Young S.K."/>
            <person name="Zeng Q."/>
            <person name="Gargeya S."/>
            <person name="Abouelleil A."/>
            <person name="Alvarado L."/>
            <person name="Chapman S.B."/>
            <person name="Gainer-Dewar J."/>
            <person name="Goldberg J."/>
            <person name="Griggs A."/>
            <person name="Gujja S."/>
            <person name="Hansen M."/>
            <person name="Howarth C."/>
            <person name="Imamovic A."/>
            <person name="Larimer J."/>
            <person name="Martinez D."/>
            <person name="Murphy C."/>
            <person name="Pearson M.D."/>
            <person name="Persinoti G."/>
            <person name="Poon T."/>
            <person name="Priest M."/>
            <person name="Roberts A.D."/>
            <person name="Saif S."/>
            <person name="Shea T.D."/>
            <person name="Sykes S.N."/>
            <person name="Wortman J."/>
            <person name="Nusbaum C."/>
            <person name="Birren B."/>
        </authorList>
    </citation>
    <scope>NUCLEOTIDE SEQUENCE [LARGE SCALE GENOMIC DNA]</scope>
    <source>
        <strain evidence="2 3">MR816</strain>
    </source>
</reference>
<feature type="signal peptide" evidence="1">
    <location>
        <begin position="1"/>
        <end position="18"/>
    </location>
</feature>